<comment type="caution">
    <text evidence="2">The sequence shown here is derived from an EMBL/GenBank/DDBJ whole genome shotgun (WGS) entry which is preliminary data.</text>
</comment>
<accession>A0ABX1LWQ0</accession>
<proteinExistence type="predicted"/>
<organism evidence="2 3">
    <name type="scientific">Pseudanabaena yagii GIHE-NHR1</name>
    <dbReference type="NCBI Taxonomy" id="2722753"/>
    <lineage>
        <taxon>Bacteria</taxon>
        <taxon>Bacillati</taxon>
        <taxon>Cyanobacteriota</taxon>
        <taxon>Cyanophyceae</taxon>
        <taxon>Pseudanabaenales</taxon>
        <taxon>Pseudanabaenaceae</taxon>
        <taxon>Pseudanabaena</taxon>
        <taxon>Pseudanabaena yagii</taxon>
    </lineage>
</organism>
<dbReference type="RefSeq" id="WP_169365556.1">
    <property type="nucleotide sequence ID" value="NZ_JAAVJL010000003.1"/>
</dbReference>
<protein>
    <recommendedName>
        <fullName evidence="1">NACHT conflict system C-terminal helical domain-containing protein</fullName>
    </recommendedName>
</protein>
<reference evidence="2 3" key="1">
    <citation type="submission" date="2020-03" db="EMBL/GenBank/DDBJ databases">
        <title>Draft Genome Sequence of 2-Methylisoborneol Producing Pseudanabaena yagii Strain GIHE-NHR1 Isolated from North Han River in South Korea.</title>
        <authorList>
            <person name="Jeong J."/>
        </authorList>
    </citation>
    <scope>NUCLEOTIDE SEQUENCE [LARGE SCALE GENOMIC DNA]</scope>
    <source>
        <strain evidence="2 3">GIHE-NHR1</strain>
    </source>
</reference>
<evidence type="ECO:0000313" key="2">
    <source>
        <dbReference type="EMBL" id="NMF60620.1"/>
    </source>
</evidence>
<feature type="domain" description="NACHT conflict system C-terminal helical" evidence="1">
    <location>
        <begin position="231"/>
        <end position="323"/>
    </location>
</feature>
<name>A0ABX1LWQ0_9CYAN</name>
<evidence type="ECO:0000313" key="3">
    <source>
        <dbReference type="Proteomes" id="UP000738376"/>
    </source>
</evidence>
<dbReference type="EMBL" id="JAAVJL010000003">
    <property type="protein sequence ID" value="NMF60620.1"/>
    <property type="molecule type" value="Genomic_DNA"/>
</dbReference>
<gene>
    <name evidence="2" type="ORF">HC246_21960</name>
</gene>
<dbReference type="InterPro" id="IPR054501">
    <property type="entry name" value="NCH2"/>
</dbReference>
<evidence type="ECO:0000259" key="1">
    <source>
        <dbReference type="Pfam" id="PF22727"/>
    </source>
</evidence>
<dbReference type="Proteomes" id="UP000738376">
    <property type="component" value="Unassembled WGS sequence"/>
</dbReference>
<sequence>MQQSSPEILEELVSHLFDKKWREVFLLTVEMSPQRSANHLLLKMKIAIDNLLAEDEKLQSFLHWVNEKSIAVTSPYKLEAIRAYYLSFYCFSFSISFTFAGEKQYEMSRELALDLDLSSNIDRNITRKKKIQHFNIKNINQKYEFDLFRTIETYMILLVNRELLRKGDLSFISREDNDVITMLKLFDSLHYDESLDLINYIQLNLERELQTAFDHILKYTKTIKGDREYQCLQDLRDLMPDPNQNLDSFNSWWLTNAQEWTEKLRLLIIQYYNIGHEWKFTEEQEQKLNNYYKANQLLVECMKSDCNVSREVRQKIENTLLLPLLHPDNQT</sequence>
<dbReference type="Pfam" id="PF22727">
    <property type="entry name" value="NCH2"/>
    <property type="match status" value="1"/>
</dbReference>
<keyword evidence="3" id="KW-1185">Reference proteome</keyword>